<proteinExistence type="predicted"/>
<evidence type="ECO:0000313" key="1">
    <source>
        <dbReference type="EMBL" id="NIG21245.1"/>
    </source>
</evidence>
<name>A0ABX0RUH7_9GAMM</name>
<dbReference type="Proteomes" id="UP001515780">
    <property type="component" value="Unassembled WGS sequence"/>
</dbReference>
<gene>
    <name evidence="1" type="ORF">F3J37_21445</name>
</gene>
<keyword evidence="2" id="KW-1185">Reference proteome</keyword>
<comment type="caution">
    <text evidence="1">The sequence shown here is derived from an EMBL/GenBank/DDBJ whole genome shotgun (WGS) entry which is preliminary data.</text>
</comment>
<sequence>MESSFYCYLTPAVAGGATLHVRGCSSLIDNSNRIFLGSVYKTYQAVNLAKRHSANVAKCPYCMGE</sequence>
<dbReference type="EMBL" id="VWXC01000019">
    <property type="protein sequence ID" value="NIG21245.1"/>
    <property type="molecule type" value="Genomic_DNA"/>
</dbReference>
<accession>A0ABX0RUH7</accession>
<reference evidence="1 2" key="1">
    <citation type="journal article" date="2019" name="bioRxiv">
        <title>Bacteria contribute to plant secondary compound degradation in a generalist herbivore system.</title>
        <authorList>
            <person name="Francoeur C.B."/>
            <person name="Khadempour L."/>
            <person name="Moreira-Soto R.D."/>
            <person name="Gotting K."/>
            <person name="Book A.J."/>
            <person name="Pinto-Tomas A.A."/>
            <person name="Keefover-Ring K."/>
            <person name="Currie C.R."/>
        </authorList>
    </citation>
    <scope>NUCLEOTIDE SEQUENCE [LARGE SCALE GENOMIC DNA]</scope>
    <source>
        <strain evidence="1">Al-1710</strain>
    </source>
</reference>
<protein>
    <submittedName>
        <fullName evidence="1">Uncharacterized protein</fullName>
    </submittedName>
</protein>
<evidence type="ECO:0000313" key="2">
    <source>
        <dbReference type="Proteomes" id="UP001515780"/>
    </source>
</evidence>
<organism evidence="1 2">
    <name type="scientific">Candidatus Pantoea communis</name>
    <dbReference type="NCBI Taxonomy" id="2608354"/>
    <lineage>
        <taxon>Bacteria</taxon>
        <taxon>Pseudomonadati</taxon>
        <taxon>Pseudomonadota</taxon>
        <taxon>Gammaproteobacteria</taxon>
        <taxon>Enterobacterales</taxon>
        <taxon>Erwiniaceae</taxon>
        <taxon>Pantoea</taxon>
    </lineage>
</organism>